<evidence type="ECO:0000256" key="1">
    <source>
        <dbReference type="ARBA" id="ARBA00004418"/>
    </source>
</evidence>
<evidence type="ECO:0000313" key="7">
    <source>
        <dbReference type="Proteomes" id="UP000594015"/>
    </source>
</evidence>
<name>A0AAE7NN50_9BRAD</name>
<evidence type="ECO:0000256" key="2">
    <source>
        <dbReference type="ARBA" id="ARBA00005695"/>
    </source>
</evidence>
<gene>
    <name evidence="6" type="ORF">WN72_14045</name>
</gene>
<comment type="similarity">
    <text evidence="2">Belongs to the bacterial solute-binding protein 5 family.</text>
</comment>
<dbReference type="InterPro" id="IPR006311">
    <property type="entry name" value="TAT_signal"/>
</dbReference>
<dbReference type="GO" id="GO:1904680">
    <property type="term" value="F:peptide transmembrane transporter activity"/>
    <property type="evidence" value="ECO:0007669"/>
    <property type="project" value="TreeGrafter"/>
</dbReference>
<evidence type="ECO:0000256" key="4">
    <source>
        <dbReference type="ARBA" id="ARBA00022729"/>
    </source>
</evidence>
<dbReference type="InterPro" id="IPR000914">
    <property type="entry name" value="SBP_5_dom"/>
</dbReference>
<dbReference type="EMBL" id="CP030050">
    <property type="protein sequence ID" value="QOZ67306.1"/>
    <property type="molecule type" value="Genomic_DNA"/>
</dbReference>
<dbReference type="Gene3D" id="3.10.105.10">
    <property type="entry name" value="Dipeptide-binding Protein, Domain 3"/>
    <property type="match status" value="1"/>
</dbReference>
<dbReference type="GO" id="GO:0015833">
    <property type="term" value="P:peptide transport"/>
    <property type="evidence" value="ECO:0007669"/>
    <property type="project" value="TreeGrafter"/>
</dbReference>
<evidence type="ECO:0000313" key="6">
    <source>
        <dbReference type="EMBL" id="QOZ67306.1"/>
    </source>
</evidence>
<keyword evidence="3" id="KW-0813">Transport</keyword>
<sequence length="536" mass="58921">MVTTTNDDVRGLIDRRRVLKAGAGAIALPFAGSPARAEARRGGTLTVITQGEPRTLVPLLDTNTQTRNISTKVTEGLLTYDADFTPRPLLATAWNASADGLEYSFTLRPGVKWHDGVDFTSADVQFSLQALQKVGPRGRISFANLDRVETPDALTAVVKLSKPTPYFLKALSAAESPIIPRHAYQADNLDGSPNNNAPIGTGPFIFDEWKRGSHVSLRRNPNYWRPDRPYLDRVVVKFVGDPAAASTALETGEADTSASISLADVKRLTESGKLIVSSQRDAYLNNAAVLEFSLDNQYLGQRAVRHAIARSIDRDFIRQWIYYGYASEIRSPIPEVLPAYFDPTSFNHPFDLNEANRLLDDAGLKRGSGGIRFALKLTFIPGAAFKATAGYLRSALGRAGIRVDILDGDLGTFIKRVYNDRDFDINLNGLGLLFDPTVGVQRIYWSDGIKHPLPYVNAAHYNNPAVDELFRQASTERDEARRADQFRQIQKITSDDLPALPLVALNTTVVSNARVHDLYNSVDLTAGDFSDAWLGG</sequence>
<dbReference type="GO" id="GO:0030288">
    <property type="term" value="C:outer membrane-bounded periplasmic space"/>
    <property type="evidence" value="ECO:0007669"/>
    <property type="project" value="UniProtKB-ARBA"/>
</dbReference>
<dbReference type="Gene3D" id="3.40.190.10">
    <property type="entry name" value="Periplasmic binding protein-like II"/>
    <property type="match status" value="1"/>
</dbReference>
<dbReference type="InterPro" id="IPR039424">
    <property type="entry name" value="SBP_5"/>
</dbReference>
<dbReference type="CDD" id="cd08517">
    <property type="entry name" value="PBP2_NikA_DppA_OppA_like_13"/>
    <property type="match status" value="1"/>
</dbReference>
<dbReference type="PANTHER" id="PTHR30290">
    <property type="entry name" value="PERIPLASMIC BINDING COMPONENT OF ABC TRANSPORTER"/>
    <property type="match status" value="1"/>
</dbReference>
<dbReference type="Pfam" id="PF00496">
    <property type="entry name" value="SBP_bac_5"/>
    <property type="match status" value="1"/>
</dbReference>
<accession>A0AAE7NN50</accession>
<dbReference type="InterPro" id="IPR030678">
    <property type="entry name" value="Peptide/Ni-bd"/>
</dbReference>
<keyword evidence="4" id="KW-0732">Signal</keyword>
<dbReference type="PROSITE" id="PS51318">
    <property type="entry name" value="TAT"/>
    <property type="match status" value="1"/>
</dbReference>
<dbReference type="Proteomes" id="UP000594015">
    <property type="component" value="Chromosome"/>
</dbReference>
<protein>
    <submittedName>
        <fullName evidence="6">ABC transporter substrate-binding protein</fullName>
    </submittedName>
</protein>
<dbReference type="PIRSF" id="PIRSF002741">
    <property type="entry name" value="MppA"/>
    <property type="match status" value="1"/>
</dbReference>
<reference evidence="6 7" key="1">
    <citation type="submission" date="2018-06" db="EMBL/GenBank/DDBJ databases">
        <title>Comparative genomics of Bradyrhizobium nodulating Arachidis hypogaea.</title>
        <authorList>
            <person name="Li Y."/>
        </authorList>
    </citation>
    <scope>NUCLEOTIDE SEQUENCE [LARGE SCALE GENOMIC DNA]</scope>
    <source>
        <strain evidence="6 7">CCBAU 051107</strain>
    </source>
</reference>
<dbReference type="AlphaFoldDB" id="A0AAE7NN50"/>
<comment type="subcellular location">
    <subcellularLocation>
        <location evidence="1">Periplasm</location>
    </subcellularLocation>
</comment>
<feature type="domain" description="Solute-binding protein family 5" evidence="5">
    <location>
        <begin position="86"/>
        <end position="442"/>
    </location>
</feature>
<dbReference type="KEGG" id="barh:WN72_14045"/>
<proteinExistence type="inferred from homology"/>
<evidence type="ECO:0000259" key="5">
    <source>
        <dbReference type="Pfam" id="PF00496"/>
    </source>
</evidence>
<dbReference type="PANTHER" id="PTHR30290:SF9">
    <property type="entry name" value="OLIGOPEPTIDE-BINDING PROTEIN APPA"/>
    <property type="match status" value="1"/>
</dbReference>
<evidence type="ECO:0000256" key="3">
    <source>
        <dbReference type="ARBA" id="ARBA00022448"/>
    </source>
</evidence>
<organism evidence="6 7">
    <name type="scientific">Bradyrhizobium arachidis</name>
    <dbReference type="NCBI Taxonomy" id="858423"/>
    <lineage>
        <taxon>Bacteria</taxon>
        <taxon>Pseudomonadati</taxon>
        <taxon>Pseudomonadota</taxon>
        <taxon>Alphaproteobacteria</taxon>
        <taxon>Hyphomicrobiales</taxon>
        <taxon>Nitrobacteraceae</taxon>
        <taxon>Bradyrhizobium</taxon>
    </lineage>
</organism>
<dbReference type="GO" id="GO:0043190">
    <property type="term" value="C:ATP-binding cassette (ABC) transporter complex"/>
    <property type="evidence" value="ECO:0007669"/>
    <property type="project" value="InterPro"/>
</dbReference>
<dbReference type="SUPFAM" id="SSF53850">
    <property type="entry name" value="Periplasmic binding protein-like II"/>
    <property type="match status" value="1"/>
</dbReference>
<dbReference type="RefSeq" id="WP_092214409.1">
    <property type="nucleotide sequence ID" value="NZ_CP030050.1"/>
</dbReference>